<gene>
    <name evidence="1" type="ORF">QWY13_09175</name>
</gene>
<dbReference type="SUPFAM" id="SSF48371">
    <property type="entry name" value="ARM repeat"/>
    <property type="match status" value="1"/>
</dbReference>
<dbReference type="EMBL" id="JAUJWU010000002">
    <property type="protein sequence ID" value="MDN7245673.1"/>
    <property type="molecule type" value="Genomic_DNA"/>
</dbReference>
<dbReference type="Gene3D" id="1.25.10.10">
    <property type="entry name" value="Leucine-rich Repeat Variant"/>
    <property type="match status" value="1"/>
</dbReference>
<evidence type="ECO:0000313" key="1">
    <source>
        <dbReference type="EMBL" id="MDN7245673.1"/>
    </source>
</evidence>
<protein>
    <recommendedName>
        <fullName evidence="3">HEAT repeat domain-containing protein</fullName>
    </recommendedName>
</protein>
<accession>A0ABT8NCT9</accession>
<reference evidence="1 2" key="1">
    <citation type="submission" date="2023-07" db="EMBL/GenBank/DDBJ databases">
        <title>Novel species in genus Planococcus.</title>
        <authorList>
            <person name="Ning S."/>
        </authorList>
    </citation>
    <scope>NUCLEOTIDE SEQUENCE [LARGE SCALE GENOMIC DNA]</scope>
    <source>
        <strain evidence="1 2">N017</strain>
    </source>
</reference>
<dbReference type="Proteomes" id="UP001172142">
    <property type="component" value="Unassembled WGS sequence"/>
</dbReference>
<dbReference type="InterPro" id="IPR011989">
    <property type="entry name" value="ARM-like"/>
</dbReference>
<dbReference type="InterPro" id="IPR016024">
    <property type="entry name" value="ARM-type_fold"/>
</dbReference>
<proteinExistence type="predicted"/>
<evidence type="ECO:0008006" key="3">
    <source>
        <dbReference type="Google" id="ProtNLM"/>
    </source>
</evidence>
<dbReference type="RefSeq" id="WP_301856326.1">
    <property type="nucleotide sequence ID" value="NZ_JAUJWU010000002.1"/>
</dbReference>
<evidence type="ECO:0000313" key="2">
    <source>
        <dbReference type="Proteomes" id="UP001172142"/>
    </source>
</evidence>
<comment type="caution">
    <text evidence="1">The sequence shown here is derived from an EMBL/GenBank/DDBJ whole genome shotgun (WGS) entry which is preliminary data.</text>
</comment>
<organism evidence="1 2">
    <name type="scientific">Planococcus shenhongbingii</name>
    <dbReference type="NCBI Taxonomy" id="3058398"/>
    <lineage>
        <taxon>Bacteria</taxon>
        <taxon>Bacillati</taxon>
        <taxon>Bacillota</taxon>
        <taxon>Bacilli</taxon>
        <taxon>Bacillales</taxon>
        <taxon>Caryophanaceae</taxon>
        <taxon>Planococcus</taxon>
    </lineage>
</organism>
<sequence length="183" mass="21373">MEQQIQRYFDGLESPDKQIQYESFTSIMAITEKEVDWAYEIWDELLKGLTDPNNHTRSRAAQFLSQLAISDPENRILDDFPALWEVTKDPKFVTARHALQAVWRVGLAGDEQQGLVVDHLADRFKNCTAEKNHTLIRFDIIQGLRKLFDETKEMKIKQIALDLIGLEEDSKYEKKYKAVWKNV</sequence>
<name>A0ABT8NCT9_9BACL</name>
<keyword evidence="2" id="KW-1185">Reference proteome</keyword>